<evidence type="ECO:0000313" key="3">
    <source>
        <dbReference type="Proteomes" id="UP001590951"/>
    </source>
</evidence>
<evidence type="ECO:0008006" key="4">
    <source>
        <dbReference type="Google" id="ProtNLM"/>
    </source>
</evidence>
<name>A0ABR4BA38_9LECA</name>
<gene>
    <name evidence="2" type="ORF">ABVK25_005398</name>
</gene>
<keyword evidence="3" id="KW-1185">Reference proteome</keyword>
<accession>A0ABR4BA38</accession>
<comment type="caution">
    <text evidence="2">The sequence shown here is derived from an EMBL/GenBank/DDBJ whole genome shotgun (WGS) entry which is preliminary data.</text>
</comment>
<feature type="compositionally biased region" description="Polar residues" evidence="1">
    <location>
        <begin position="101"/>
        <end position="116"/>
    </location>
</feature>
<proteinExistence type="predicted"/>
<reference evidence="2 3" key="1">
    <citation type="submission" date="2024-09" db="EMBL/GenBank/DDBJ databases">
        <title>Rethinking Asexuality: The Enigmatic Case of Functional Sexual Genes in Lepraria (Stereocaulaceae).</title>
        <authorList>
            <person name="Doellman M."/>
            <person name="Sun Y."/>
            <person name="Barcenas-Pena A."/>
            <person name="Lumbsch H.T."/>
            <person name="Grewe F."/>
        </authorList>
    </citation>
    <scope>NUCLEOTIDE SEQUENCE [LARGE SCALE GENOMIC DNA]</scope>
    <source>
        <strain evidence="2 3">Grewe 0041</strain>
    </source>
</reference>
<dbReference type="PANTHER" id="PTHR47655:SF3">
    <property type="entry name" value="ZN(II)2CYS6 TRANSCRIPTION FACTOR (EUROFUNG)"/>
    <property type="match status" value="1"/>
</dbReference>
<organism evidence="2 3">
    <name type="scientific">Lepraria finkii</name>
    <dbReference type="NCBI Taxonomy" id="1340010"/>
    <lineage>
        <taxon>Eukaryota</taxon>
        <taxon>Fungi</taxon>
        <taxon>Dikarya</taxon>
        <taxon>Ascomycota</taxon>
        <taxon>Pezizomycotina</taxon>
        <taxon>Lecanoromycetes</taxon>
        <taxon>OSLEUM clade</taxon>
        <taxon>Lecanoromycetidae</taxon>
        <taxon>Lecanorales</taxon>
        <taxon>Lecanorineae</taxon>
        <taxon>Stereocaulaceae</taxon>
        <taxon>Lepraria</taxon>
    </lineage>
</organism>
<dbReference type="InterPro" id="IPR052783">
    <property type="entry name" value="Metabolic/Drug-Res_Regulator"/>
</dbReference>
<dbReference type="SUPFAM" id="SSF57701">
    <property type="entry name" value="Zn2/Cys6 DNA-binding domain"/>
    <property type="match status" value="1"/>
</dbReference>
<sequence length="146" mass="16405">MEGHEARRRVVKACQRCRLKRRKRNGSSPCTRCKSDDAICAYGKHKKSDKAVFRKGYVQMLEFQHTQLIAGLQELYRRIQSGESFPTSSALEPAHYGQPLHTRSSKPSASSKATNGTKIIARASKTTARCRISTSVNPTPRICFHI</sequence>
<protein>
    <recommendedName>
        <fullName evidence="4">Zn(2)-C6 fungal-type domain-containing protein</fullName>
    </recommendedName>
</protein>
<evidence type="ECO:0000313" key="2">
    <source>
        <dbReference type="EMBL" id="KAL2054257.1"/>
    </source>
</evidence>
<feature type="region of interest" description="Disordered" evidence="1">
    <location>
        <begin position="86"/>
        <end position="116"/>
    </location>
</feature>
<dbReference type="EMBL" id="JBHFEH010000016">
    <property type="protein sequence ID" value="KAL2054257.1"/>
    <property type="molecule type" value="Genomic_DNA"/>
</dbReference>
<dbReference type="Proteomes" id="UP001590951">
    <property type="component" value="Unassembled WGS sequence"/>
</dbReference>
<dbReference type="Gene3D" id="4.10.240.10">
    <property type="entry name" value="Zn(2)-C6 fungal-type DNA-binding domain"/>
    <property type="match status" value="1"/>
</dbReference>
<dbReference type="PANTHER" id="PTHR47655">
    <property type="entry name" value="QUINIC ACID UTILIZATION ACTIVATOR"/>
    <property type="match status" value="1"/>
</dbReference>
<dbReference type="InterPro" id="IPR036864">
    <property type="entry name" value="Zn2-C6_fun-type_DNA-bd_sf"/>
</dbReference>
<evidence type="ECO:0000256" key="1">
    <source>
        <dbReference type="SAM" id="MobiDB-lite"/>
    </source>
</evidence>